<feature type="transmembrane region" description="Helical" evidence="18">
    <location>
        <begin position="41"/>
        <end position="61"/>
    </location>
</feature>
<evidence type="ECO:0000256" key="13">
    <source>
        <dbReference type="ARBA" id="ARBA00022989"/>
    </source>
</evidence>
<feature type="region of interest" description="Disordered" evidence="17">
    <location>
        <begin position="1"/>
        <end position="24"/>
    </location>
</feature>
<evidence type="ECO:0000259" key="19">
    <source>
        <dbReference type="Pfam" id="PF02706"/>
    </source>
</evidence>
<dbReference type="PhylomeDB" id="Q1AYJ4"/>
<dbReference type="Gene3D" id="3.40.50.300">
    <property type="entry name" value="P-loop containing nucleotide triphosphate hydrolases"/>
    <property type="match status" value="1"/>
</dbReference>
<dbReference type="GO" id="GO:0005886">
    <property type="term" value="C:plasma membrane"/>
    <property type="evidence" value="ECO:0007669"/>
    <property type="project" value="UniProtKB-SubCell"/>
</dbReference>
<dbReference type="EMBL" id="CP000386">
    <property type="protein sequence ID" value="ABG03534.1"/>
    <property type="molecule type" value="Genomic_DNA"/>
</dbReference>
<dbReference type="InterPro" id="IPR005702">
    <property type="entry name" value="Wzc-like_C"/>
</dbReference>
<evidence type="ECO:0000256" key="8">
    <source>
        <dbReference type="ARBA" id="ARBA00022679"/>
    </source>
</evidence>
<evidence type="ECO:0000256" key="17">
    <source>
        <dbReference type="SAM" id="MobiDB-lite"/>
    </source>
</evidence>
<evidence type="ECO:0000256" key="15">
    <source>
        <dbReference type="ARBA" id="ARBA00023137"/>
    </source>
</evidence>
<evidence type="ECO:0000313" key="22">
    <source>
        <dbReference type="Proteomes" id="UP000006637"/>
    </source>
</evidence>
<keyword evidence="22" id="KW-1185">Reference proteome</keyword>
<evidence type="ECO:0000256" key="5">
    <source>
        <dbReference type="ARBA" id="ARBA00011903"/>
    </source>
</evidence>
<dbReference type="FunFam" id="3.40.50.300:FF:000527">
    <property type="entry name" value="Tyrosine-protein kinase etk"/>
    <property type="match status" value="1"/>
</dbReference>
<keyword evidence="7" id="KW-0997">Cell inner membrane</keyword>
<dbReference type="Pfam" id="PF13614">
    <property type="entry name" value="AAA_31"/>
    <property type="match status" value="1"/>
</dbReference>
<comment type="similarity">
    <text evidence="3">Belongs to the CpsD/CapB family.</text>
</comment>
<name>Q1AYJ4_RUBXD</name>
<proteinExistence type="inferred from homology"/>
<dbReference type="CDD" id="cd05387">
    <property type="entry name" value="BY-kinase"/>
    <property type="match status" value="1"/>
</dbReference>
<keyword evidence="11 21" id="KW-0418">Kinase</keyword>
<dbReference type="InterPro" id="IPR050445">
    <property type="entry name" value="Bact_polysacc_biosynth/exp"/>
</dbReference>
<evidence type="ECO:0000256" key="1">
    <source>
        <dbReference type="ARBA" id="ARBA00004429"/>
    </source>
</evidence>
<dbReference type="InterPro" id="IPR027417">
    <property type="entry name" value="P-loop_NTPase"/>
</dbReference>
<evidence type="ECO:0000256" key="16">
    <source>
        <dbReference type="ARBA" id="ARBA00051245"/>
    </source>
</evidence>
<dbReference type="eggNOG" id="COG0489">
    <property type="taxonomic scope" value="Bacteria"/>
</dbReference>
<keyword evidence="6" id="KW-1003">Cell membrane</keyword>
<dbReference type="NCBIfam" id="TIGR01007">
    <property type="entry name" value="eps_fam"/>
    <property type="match status" value="1"/>
</dbReference>
<reference evidence="21 22" key="1">
    <citation type="submission" date="2006-06" db="EMBL/GenBank/DDBJ databases">
        <title>Complete sequence of Rubrobacter xylanophilus DSM 9941.</title>
        <authorList>
            <consortium name="US DOE Joint Genome Institute"/>
            <person name="Copeland A."/>
            <person name="Lucas S."/>
            <person name="Lapidus A."/>
            <person name="Barry K."/>
            <person name="Detter J.C."/>
            <person name="Glavina del Rio T."/>
            <person name="Hammon N."/>
            <person name="Israni S."/>
            <person name="Dalin E."/>
            <person name="Tice H."/>
            <person name="Pitluck S."/>
            <person name="Munk A.C."/>
            <person name="Brettin T."/>
            <person name="Bruce D."/>
            <person name="Han C."/>
            <person name="Tapia R."/>
            <person name="Gilna P."/>
            <person name="Schmutz J."/>
            <person name="Larimer F."/>
            <person name="Land M."/>
            <person name="Hauser L."/>
            <person name="Kyrpides N."/>
            <person name="Lykidis A."/>
            <person name="da Costa M.S."/>
            <person name="Rainey F.A."/>
            <person name="Empadinhas N."/>
            <person name="Jolivet E."/>
            <person name="Battista J.R."/>
            <person name="Richardson P."/>
        </authorList>
    </citation>
    <scope>NUCLEOTIDE SEQUENCE [LARGE SCALE GENOMIC DNA]</scope>
    <source>
        <strain evidence="22">DSM 9941 / NBRC 16129 / PRD-1</strain>
    </source>
</reference>
<protein>
    <recommendedName>
        <fullName evidence="5">non-specific protein-tyrosine kinase</fullName>
        <ecNumber evidence="5">2.7.10.2</ecNumber>
    </recommendedName>
</protein>
<dbReference type="PANTHER" id="PTHR32309:SF13">
    <property type="entry name" value="FERRIC ENTEROBACTIN TRANSPORT PROTEIN FEPE"/>
    <property type="match status" value="1"/>
</dbReference>
<dbReference type="GO" id="GO:0042802">
    <property type="term" value="F:identical protein binding"/>
    <property type="evidence" value="ECO:0007669"/>
    <property type="project" value="UniProtKB-ARBA"/>
</dbReference>
<dbReference type="GO" id="GO:0005524">
    <property type="term" value="F:ATP binding"/>
    <property type="evidence" value="ECO:0007669"/>
    <property type="project" value="UniProtKB-KW"/>
</dbReference>
<feature type="domain" description="AAA" evidence="20">
    <location>
        <begin position="319"/>
        <end position="450"/>
    </location>
</feature>
<keyword evidence="13 18" id="KW-1133">Transmembrane helix</keyword>
<dbReference type="OrthoDB" id="9812433at2"/>
<dbReference type="Proteomes" id="UP000006637">
    <property type="component" value="Chromosome"/>
</dbReference>
<evidence type="ECO:0000259" key="20">
    <source>
        <dbReference type="Pfam" id="PF13614"/>
    </source>
</evidence>
<dbReference type="EC" id="2.7.10.2" evidence="5"/>
<comment type="similarity">
    <text evidence="2">Belongs to the CpsC/CapA family.</text>
</comment>
<evidence type="ECO:0000256" key="14">
    <source>
        <dbReference type="ARBA" id="ARBA00023136"/>
    </source>
</evidence>
<evidence type="ECO:0000256" key="7">
    <source>
        <dbReference type="ARBA" id="ARBA00022519"/>
    </source>
</evidence>
<evidence type="ECO:0000313" key="21">
    <source>
        <dbReference type="EMBL" id="ABG03534.1"/>
    </source>
</evidence>
<keyword evidence="8 21" id="KW-0808">Transferase</keyword>
<comment type="subcellular location">
    <subcellularLocation>
        <location evidence="1">Cell inner membrane</location>
        <topology evidence="1">Multi-pass membrane protein</topology>
    </subcellularLocation>
</comment>
<comment type="similarity">
    <text evidence="4">Belongs to the etk/wzc family.</text>
</comment>
<keyword evidence="14 18" id="KW-0472">Membrane</keyword>
<dbReference type="GO" id="GO:0004715">
    <property type="term" value="F:non-membrane spanning protein tyrosine kinase activity"/>
    <property type="evidence" value="ECO:0007669"/>
    <property type="project" value="UniProtKB-EC"/>
</dbReference>
<dbReference type="SUPFAM" id="SSF52540">
    <property type="entry name" value="P-loop containing nucleoside triphosphate hydrolases"/>
    <property type="match status" value="1"/>
</dbReference>
<keyword evidence="9 18" id="KW-0812">Transmembrane</keyword>
<dbReference type="RefSeq" id="WP_011563552.1">
    <property type="nucleotide sequence ID" value="NC_008148.1"/>
</dbReference>
<evidence type="ECO:0000256" key="9">
    <source>
        <dbReference type="ARBA" id="ARBA00022692"/>
    </source>
</evidence>
<dbReference type="KEGG" id="rxy:Rxyl_0560"/>
<evidence type="ECO:0000256" key="18">
    <source>
        <dbReference type="SAM" id="Phobius"/>
    </source>
</evidence>
<keyword evidence="15 21" id="KW-0829">Tyrosine-protein kinase</keyword>
<organism evidence="21 22">
    <name type="scientific">Rubrobacter xylanophilus (strain DSM 9941 / JCM 11954 / NBRC 16129 / PRD-1)</name>
    <dbReference type="NCBI Taxonomy" id="266117"/>
    <lineage>
        <taxon>Bacteria</taxon>
        <taxon>Bacillati</taxon>
        <taxon>Actinomycetota</taxon>
        <taxon>Rubrobacteria</taxon>
        <taxon>Rubrobacterales</taxon>
        <taxon>Rubrobacteraceae</taxon>
        <taxon>Rubrobacter</taxon>
    </lineage>
</organism>
<dbReference type="STRING" id="266117.Rxyl_0560"/>
<comment type="catalytic activity">
    <reaction evidence="16">
        <text>L-tyrosyl-[protein] + ATP = O-phospho-L-tyrosyl-[protein] + ADP + H(+)</text>
        <dbReference type="Rhea" id="RHEA:10596"/>
        <dbReference type="Rhea" id="RHEA-COMP:10136"/>
        <dbReference type="Rhea" id="RHEA-COMP:20101"/>
        <dbReference type="ChEBI" id="CHEBI:15378"/>
        <dbReference type="ChEBI" id="CHEBI:30616"/>
        <dbReference type="ChEBI" id="CHEBI:46858"/>
        <dbReference type="ChEBI" id="CHEBI:61978"/>
        <dbReference type="ChEBI" id="CHEBI:456216"/>
        <dbReference type="EC" id="2.7.10.2"/>
    </reaction>
</comment>
<dbReference type="Pfam" id="PF02706">
    <property type="entry name" value="Wzz"/>
    <property type="match status" value="1"/>
</dbReference>
<evidence type="ECO:0000256" key="6">
    <source>
        <dbReference type="ARBA" id="ARBA00022475"/>
    </source>
</evidence>
<keyword evidence="10" id="KW-0547">Nucleotide-binding</keyword>
<sequence>MRDENHLRQRRSTNGPEAGPPPDDEIVISLDELLRVLWRRAWIIALVAGLLTAAAAGFSLLRTPIYEASIQIVIGQREGAAPTNLGSDVMGLQQLTRTMAEVLESRTVANAVIREMNLPTDAETFLENMTVEPVTETQVIEVSYRDPDPERAQQVANTIGRVFSEQVSDLSPSANAVTATVWERAQLPDEPVSPQPLRNAAMALVLGLMLGTGAAFLVEHLDDRWRSPEDAEQVSGVPTFGVVRQFDTSGGKRRRGRLLRRRGDKKEDMLDLAGRLVTLVDQDGLAAEDYRSLRTNLFYAFVDAPPRAIVTTSPGPREGKSTTCANLGVALAQAGRSTLLLDCDLRKPVVHEIFGLRNIRGVVDVLAGTRELREVWHSPVPNLRVVPTGPIPPNPAELLSSRRFQQMLEEARGQFDYVLMDAPPVEAVSDPVILATHSDGVLLVIDAQNTRKGAVRRAMRSLEAVGARVLGTVLNNAGETEGGYYYYRRYGY</sequence>
<dbReference type="AlphaFoldDB" id="Q1AYJ4"/>
<dbReference type="eggNOG" id="COG3944">
    <property type="taxonomic scope" value="Bacteria"/>
</dbReference>
<evidence type="ECO:0000256" key="11">
    <source>
        <dbReference type="ARBA" id="ARBA00022777"/>
    </source>
</evidence>
<keyword evidence="12" id="KW-0067">ATP-binding</keyword>
<dbReference type="InterPro" id="IPR003856">
    <property type="entry name" value="LPS_length_determ_N"/>
</dbReference>
<gene>
    <name evidence="21" type="ordered locus">Rxyl_0560</name>
</gene>
<evidence type="ECO:0000256" key="3">
    <source>
        <dbReference type="ARBA" id="ARBA00007316"/>
    </source>
</evidence>
<dbReference type="HOGENOM" id="CLU_009912_4_1_11"/>
<dbReference type="InterPro" id="IPR025669">
    <property type="entry name" value="AAA_dom"/>
</dbReference>
<feature type="domain" description="Polysaccharide chain length determinant N-terminal" evidence="19">
    <location>
        <begin position="28"/>
        <end position="115"/>
    </location>
</feature>
<evidence type="ECO:0000256" key="10">
    <source>
        <dbReference type="ARBA" id="ARBA00022741"/>
    </source>
</evidence>
<dbReference type="PANTHER" id="PTHR32309">
    <property type="entry name" value="TYROSINE-PROTEIN KINASE"/>
    <property type="match status" value="1"/>
</dbReference>
<evidence type="ECO:0000256" key="4">
    <source>
        <dbReference type="ARBA" id="ARBA00008883"/>
    </source>
</evidence>
<evidence type="ECO:0000256" key="12">
    <source>
        <dbReference type="ARBA" id="ARBA00022840"/>
    </source>
</evidence>
<evidence type="ECO:0000256" key="2">
    <source>
        <dbReference type="ARBA" id="ARBA00006683"/>
    </source>
</evidence>
<accession>Q1AYJ4</accession>